<dbReference type="NCBIfam" id="TIGR00089">
    <property type="entry name" value="MiaB/RimO family radical SAM methylthiotransferase"/>
    <property type="match status" value="1"/>
</dbReference>
<comment type="cofactor">
    <cofactor evidence="1">
        <name>[4Fe-4S] cluster</name>
        <dbReference type="ChEBI" id="CHEBI:49883"/>
    </cofactor>
</comment>
<sequence>MSKFYIKTFGCKLNQFDSEKIREGLTLSGYFETDNVLEADIIIVNSCGVTNKAEKEAFYTLRNLIRKNPDAKKYFIGCFVEPKDYEKTKFLKGKDKFNIPEIKNLPFFPLSQQKHARPLIYIQNGCDLKCAYCIVPKFRGKSVSVETEKILEQIEFFVNHEKKEVVLTGIHLGLWGHDFSPKKTILNLLEEIEKRFGGKIKIRISSLDSNEIDNDLIDFFANSKTIQPHFHIPLQSGSDKILKLMRRRYTIRQFAETVEKIKEKVNDCCIGADIIVGFPKESEDDFNESYNFVKTIPLDYLHVFPFSPRIGTDAYSMEGQVDEKIKKERVKKLRQLSDSKREKFIRNFLNKERVGIAIYPDLILTDNYIQVRVEQEVNPSSEYKVKIKKILSPTLVRGEVI</sequence>
<evidence type="ECO:0000256" key="6">
    <source>
        <dbReference type="ARBA" id="ARBA00023004"/>
    </source>
</evidence>
<dbReference type="Gene3D" id="3.40.50.12160">
    <property type="entry name" value="Methylthiotransferase, N-terminal domain"/>
    <property type="match status" value="1"/>
</dbReference>
<evidence type="ECO:0000313" key="10">
    <source>
        <dbReference type="EMBL" id="BBB32279.1"/>
    </source>
</evidence>
<evidence type="ECO:0000259" key="9">
    <source>
        <dbReference type="PROSITE" id="PS51918"/>
    </source>
</evidence>
<dbReference type="PROSITE" id="PS51918">
    <property type="entry name" value="RADICAL_SAM"/>
    <property type="match status" value="1"/>
</dbReference>
<dbReference type="AlphaFoldDB" id="A0A7R6SY11"/>
<proteinExistence type="predicted"/>
<keyword evidence="4" id="KW-0949">S-adenosyl-L-methionine</keyword>
<evidence type="ECO:0000256" key="7">
    <source>
        <dbReference type="ARBA" id="ARBA00023014"/>
    </source>
</evidence>
<keyword evidence="2" id="KW-0004">4Fe-4S</keyword>
<dbReference type="InterPro" id="IPR007197">
    <property type="entry name" value="rSAM"/>
</dbReference>
<keyword evidence="7" id="KW-0411">Iron-sulfur</keyword>
<dbReference type="PANTHER" id="PTHR11918">
    <property type="entry name" value="RADICAL SAM PROTEINS"/>
    <property type="match status" value="1"/>
</dbReference>
<organism evidence="10 11">
    <name type="scientific">Thermotomaculum hydrothermale</name>
    <dbReference type="NCBI Taxonomy" id="981385"/>
    <lineage>
        <taxon>Bacteria</taxon>
        <taxon>Pseudomonadati</taxon>
        <taxon>Acidobacteriota</taxon>
        <taxon>Holophagae</taxon>
        <taxon>Thermotomaculales</taxon>
        <taxon>Thermotomaculaceae</taxon>
        <taxon>Thermotomaculum</taxon>
    </lineage>
</organism>
<evidence type="ECO:0000256" key="2">
    <source>
        <dbReference type="ARBA" id="ARBA00022485"/>
    </source>
</evidence>
<evidence type="ECO:0000256" key="4">
    <source>
        <dbReference type="ARBA" id="ARBA00022691"/>
    </source>
</evidence>
<evidence type="ECO:0000256" key="3">
    <source>
        <dbReference type="ARBA" id="ARBA00022679"/>
    </source>
</evidence>
<dbReference type="Proteomes" id="UP000595564">
    <property type="component" value="Chromosome"/>
</dbReference>
<keyword evidence="3 10" id="KW-0808">Transferase</keyword>
<reference evidence="10 11" key="1">
    <citation type="journal article" date="2012" name="Extremophiles">
        <title>Thermotomaculum hydrothermale gen. nov., sp. nov., a novel heterotrophic thermophile within the phylum Acidobacteria from a deep-sea hydrothermal vent chimney in the Southern Okinawa Trough.</title>
        <authorList>
            <person name="Izumi H."/>
            <person name="Nunoura T."/>
            <person name="Miyazaki M."/>
            <person name="Mino S."/>
            <person name="Toki T."/>
            <person name="Takai K."/>
            <person name="Sako Y."/>
            <person name="Sawabe T."/>
            <person name="Nakagawa S."/>
        </authorList>
    </citation>
    <scope>NUCLEOTIDE SEQUENCE [LARGE SCALE GENOMIC DNA]</scope>
    <source>
        <strain evidence="10 11">AC55</strain>
    </source>
</reference>
<dbReference type="GO" id="GO:0051539">
    <property type="term" value="F:4 iron, 4 sulfur cluster binding"/>
    <property type="evidence" value="ECO:0007669"/>
    <property type="project" value="UniProtKB-KW"/>
</dbReference>
<accession>A0A7R6SY11</accession>
<dbReference type="KEGG" id="thyd:TTHT_0707"/>
<dbReference type="GO" id="GO:0035598">
    <property type="term" value="F:tRNA (N(6)-L-threonylcarbamoyladenosine(37)-C(2))-methylthiotransferase activity"/>
    <property type="evidence" value="ECO:0007669"/>
    <property type="project" value="UniProtKB-EC"/>
</dbReference>
<name>A0A7R6SY11_9BACT</name>
<dbReference type="Gene3D" id="3.80.30.20">
    <property type="entry name" value="tm_1862 like domain"/>
    <property type="match status" value="1"/>
</dbReference>
<dbReference type="InterPro" id="IPR023404">
    <property type="entry name" value="rSAM_horseshoe"/>
</dbReference>
<dbReference type="InterPro" id="IPR058240">
    <property type="entry name" value="rSAM_sf"/>
</dbReference>
<dbReference type="EMBL" id="AP017470">
    <property type="protein sequence ID" value="BBB32279.1"/>
    <property type="molecule type" value="Genomic_DNA"/>
</dbReference>
<dbReference type="Pfam" id="PF00919">
    <property type="entry name" value="UPF0004"/>
    <property type="match status" value="1"/>
</dbReference>
<keyword evidence="6" id="KW-0408">Iron</keyword>
<dbReference type="InterPro" id="IPR038135">
    <property type="entry name" value="Methylthiotransferase_N_sf"/>
</dbReference>
<protein>
    <submittedName>
        <fullName evidence="10">Threonylcarbamoyladenosine tRNA methylthiotransferase MtaB</fullName>
        <ecNumber evidence="10">2.8.4.5</ecNumber>
    </submittedName>
</protein>
<dbReference type="RefSeq" id="WP_201328623.1">
    <property type="nucleotide sequence ID" value="NZ_AP017470.1"/>
</dbReference>
<dbReference type="CDD" id="cd01335">
    <property type="entry name" value="Radical_SAM"/>
    <property type="match status" value="1"/>
</dbReference>
<dbReference type="PROSITE" id="PS51449">
    <property type="entry name" value="MTTASE_N"/>
    <property type="match status" value="1"/>
</dbReference>
<dbReference type="InterPro" id="IPR005839">
    <property type="entry name" value="Methylthiotransferase"/>
</dbReference>
<evidence type="ECO:0000313" key="11">
    <source>
        <dbReference type="Proteomes" id="UP000595564"/>
    </source>
</evidence>
<gene>
    <name evidence="10" type="primary">mtaB</name>
    <name evidence="10" type="ORF">TTHT_0707</name>
</gene>
<dbReference type="SFLD" id="SFLDG01082">
    <property type="entry name" value="B12-binding_domain_containing"/>
    <property type="match status" value="1"/>
</dbReference>
<dbReference type="InterPro" id="IPR013848">
    <property type="entry name" value="Methylthiotransferase_N"/>
</dbReference>
<dbReference type="Pfam" id="PF04055">
    <property type="entry name" value="Radical_SAM"/>
    <property type="match status" value="1"/>
</dbReference>
<dbReference type="InterPro" id="IPR006638">
    <property type="entry name" value="Elp3/MiaA/NifB-like_rSAM"/>
</dbReference>
<feature type="domain" description="Radical SAM core" evidence="9">
    <location>
        <begin position="112"/>
        <end position="343"/>
    </location>
</feature>
<dbReference type="SMART" id="SM00729">
    <property type="entry name" value="Elp3"/>
    <property type="match status" value="1"/>
</dbReference>
<feature type="domain" description="MTTase N-terminal" evidence="8">
    <location>
        <begin position="2"/>
        <end position="108"/>
    </location>
</feature>
<dbReference type="GO" id="GO:0046872">
    <property type="term" value="F:metal ion binding"/>
    <property type="evidence" value="ECO:0007669"/>
    <property type="project" value="UniProtKB-KW"/>
</dbReference>
<dbReference type="PROSITE" id="PS01278">
    <property type="entry name" value="MTTASE_RADICAL"/>
    <property type="match status" value="1"/>
</dbReference>
<keyword evidence="5" id="KW-0479">Metal-binding</keyword>
<evidence type="ECO:0000256" key="5">
    <source>
        <dbReference type="ARBA" id="ARBA00022723"/>
    </source>
</evidence>
<dbReference type="EC" id="2.8.4.5" evidence="10"/>
<keyword evidence="11" id="KW-1185">Reference proteome</keyword>
<dbReference type="InterPro" id="IPR020612">
    <property type="entry name" value="Methylthiotransferase_CS"/>
</dbReference>
<evidence type="ECO:0000256" key="1">
    <source>
        <dbReference type="ARBA" id="ARBA00001966"/>
    </source>
</evidence>
<evidence type="ECO:0000259" key="8">
    <source>
        <dbReference type="PROSITE" id="PS51449"/>
    </source>
</evidence>
<dbReference type="PANTHER" id="PTHR11918:SF45">
    <property type="entry name" value="THREONYLCARBAMOYLADENOSINE TRNA METHYLTHIOTRANSFERASE"/>
    <property type="match status" value="1"/>
</dbReference>
<dbReference type="SFLD" id="SFLDS00029">
    <property type="entry name" value="Radical_SAM"/>
    <property type="match status" value="1"/>
</dbReference>
<dbReference type="SUPFAM" id="SSF102114">
    <property type="entry name" value="Radical SAM enzymes"/>
    <property type="match status" value="1"/>
</dbReference>